<evidence type="ECO:0000313" key="1">
    <source>
        <dbReference type="EMBL" id="MUF07201.1"/>
    </source>
</evidence>
<protein>
    <submittedName>
        <fullName evidence="1">Uncharacterized protein</fullName>
    </submittedName>
</protein>
<proteinExistence type="predicted"/>
<name>A0A6I3WG38_9PSED</name>
<accession>A0A6I3WG38</accession>
<dbReference type="OrthoDB" id="6898400at2"/>
<dbReference type="EMBL" id="WNNK01000022">
    <property type="protein sequence ID" value="MUF07201.1"/>
    <property type="molecule type" value="Genomic_DNA"/>
</dbReference>
<dbReference type="AlphaFoldDB" id="A0A6I3WG38"/>
<evidence type="ECO:0000313" key="2">
    <source>
        <dbReference type="Proteomes" id="UP000438196"/>
    </source>
</evidence>
<gene>
    <name evidence="1" type="ORF">GNF76_22875</name>
</gene>
<sequence>MPNQHSLPDVLEKIYENQLALEAAIMELSLAIERQGDATVDENVREALSTIGENVGQITQALKKLKTDSHDQ</sequence>
<keyword evidence="2" id="KW-1185">Reference proteome</keyword>
<reference evidence="1 2" key="1">
    <citation type="submission" date="2019-11" db="EMBL/GenBank/DDBJ databases">
        <title>Pseudomonas karstica sp. nov. and Pseudomonas spelaei sp. nov. from karst caves.</title>
        <authorList>
            <person name="Zeman M."/>
        </authorList>
    </citation>
    <scope>NUCLEOTIDE SEQUENCE [LARGE SCALE GENOMIC DNA]</scope>
    <source>
        <strain evidence="1 2">CCM 7893</strain>
    </source>
</reference>
<comment type="caution">
    <text evidence="1">The sequence shown here is derived from an EMBL/GenBank/DDBJ whole genome shotgun (WGS) entry which is preliminary data.</text>
</comment>
<organism evidence="1 2">
    <name type="scientific">Pseudomonas spelaei</name>
    <dbReference type="NCBI Taxonomy" id="1055469"/>
    <lineage>
        <taxon>Bacteria</taxon>
        <taxon>Pseudomonadati</taxon>
        <taxon>Pseudomonadota</taxon>
        <taxon>Gammaproteobacteria</taxon>
        <taxon>Pseudomonadales</taxon>
        <taxon>Pseudomonadaceae</taxon>
        <taxon>Pseudomonas</taxon>
    </lineage>
</organism>
<dbReference type="Proteomes" id="UP000438196">
    <property type="component" value="Unassembled WGS sequence"/>
</dbReference>